<feature type="domain" description="Amino acid transporter transmembrane" evidence="10">
    <location>
        <begin position="59"/>
        <end position="160"/>
    </location>
</feature>
<dbReference type="PANTHER" id="PTHR22950">
    <property type="entry name" value="AMINO ACID TRANSPORTER"/>
    <property type="match status" value="1"/>
</dbReference>
<dbReference type="GO" id="GO:0031090">
    <property type="term" value="C:organelle membrane"/>
    <property type="evidence" value="ECO:0007669"/>
    <property type="project" value="UniProtKB-ARBA"/>
</dbReference>
<evidence type="ECO:0000256" key="2">
    <source>
        <dbReference type="ARBA" id="ARBA00008066"/>
    </source>
</evidence>
<dbReference type="EMBL" id="CM000785">
    <property type="protein sequence ID" value="AQL04816.1"/>
    <property type="molecule type" value="Genomic_DNA"/>
</dbReference>
<proteinExistence type="inferred from homology"/>
<keyword evidence="4 9" id="KW-0812">Transmembrane</keyword>
<evidence type="ECO:0000256" key="3">
    <source>
        <dbReference type="ARBA" id="ARBA00022448"/>
    </source>
</evidence>
<organism evidence="11">
    <name type="scientific">Zea mays</name>
    <name type="common">Maize</name>
    <dbReference type="NCBI Taxonomy" id="4577"/>
    <lineage>
        <taxon>Eukaryota</taxon>
        <taxon>Viridiplantae</taxon>
        <taxon>Streptophyta</taxon>
        <taxon>Embryophyta</taxon>
        <taxon>Tracheophyta</taxon>
        <taxon>Spermatophyta</taxon>
        <taxon>Magnoliopsida</taxon>
        <taxon>Liliopsida</taxon>
        <taxon>Poales</taxon>
        <taxon>Poaceae</taxon>
        <taxon>PACMAD clade</taxon>
        <taxon>Panicoideae</taxon>
        <taxon>Andropogonodae</taxon>
        <taxon>Andropogoneae</taxon>
        <taxon>Tripsacinae</taxon>
        <taxon>Zea</taxon>
    </lineage>
</organism>
<reference evidence="11" key="1">
    <citation type="submission" date="2015-12" db="EMBL/GenBank/DDBJ databases">
        <title>Update maize B73 reference genome by single molecule sequencing technologies.</title>
        <authorList>
            <consortium name="Maize Genome Sequencing Project"/>
            <person name="Ware D."/>
        </authorList>
    </citation>
    <scope>NUCLEOTIDE SEQUENCE</scope>
    <source>
        <tissue evidence="11">Seedling</tissue>
    </source>
</reference>
<keyword evidence="3" id="KW-0813">Transport</keyword>
<dbReference type="Pfam" id="PF01490">
    <property type="entry name" value="Aa_trans"/>
    <property type="match status" value="1"/>
</dbReference>
<keyword evidence="6 9" id="KW-1133">Transmembrane helix</keyword>
<feature type="region of interest" description="Disordered" evidence="8">
    <location>
        <begin position="14"/>
        <end position="35"/>
    </location>
</feature>
<feature type="transmembrane region" description="Helical" evidence="9">
    <location>
        <begin position="90"/>
        <end position="111"/>
    </location>
</feature>
<dbReference type="ExpressionAtlas" id="A0A1D6P4D1">
    <property type="expression patterns" value="baseline and differential"/>
</dbReference>
<evidence type="ECO:0000256" key="6">
    <source>
        <dbReference type="ARBA" id="ARBA00022989"/>
    </source>
</evidence>
<protein>
    <submittedName>
        <fullName evidence="11">Amino acid transporter-like protein</fullName>
    </submittedName>
</protein>
<evidence type="ECO:0000256" key="5">
    <source>
        <dbReference type="ARBA" id="ARBA00022970"/>
    </source>
</evidence>
<accession>A0A1D6P4D1</accession>
<comment type="similarity">
    <text evidence="2">Belongs to the amino acid/polyamine transporter 2 family.</text>
</comment>
<evidence type="ECO:0000256" key="9">
    <source>
        <dbReference type="SAM" id="Phobius"/>
    </source>
</evidence>
<evidence type="ECO:0000256" key="8">
    <source>
        <dbReference type="SAM" id="MobiDB-lite"/>
    </source>
</evidence>
<gene>
    <name evidence="11" type="ORF">ZEAMMB73_Zm00001d046661</name>
</gene>
<evidence type="ECO:0000256" key="4">
    <source>
        <dbReference type="ARBA" id="ARBA00022692"/>
    </source>
</evidence>
<sequence>MAALVRRREIPKEDRKMGIGDGSSNGNQQPVHKEIRDETTPLLPVKVEEDEGFHEFNGASFSGAVFNLSTTIVGAGIMALPASIKMLGIIPGILLIILVALLTEASIDMLVRCSHQGKITSYGWLMGEVFGQWGRIALQASVIINNVGVLIVYMIIIGTLKLSTLHLILFLKI</sequence>
<evidence type="ECO:0000313" key="11">
    <source>
        <dbReference type="EMBL" id="AQL04811.1"/>
    </source>
</evidence>
<dbReference type="AlphaFoldDB" id="A0A1D6P4D1"/>
<feature type="transmembrane region" description="Helical" evidence="9">
    <location>
        <begin position="150"/>
        <end position="171"/>
    </location>
</feature>
<dbReference type="EMBL" id="CM000785">
    <property type="protein sequence ID" value="AQL04811.1"/>
    <property type="molecule type" value="Genomic_DNA"/>
</dbReference>
<evidence type="ECO:0000259" key="10">
    <source>
        <dbReference type="Pfam" id="PF01490"/>
    </source>
</evidence>
<dbReference type="InterPro" id="IPR013057">
    <property type="entry name" value="AA_transpt_TM"/>
</dbReference>
<dbReference type="GO" id="GO:0006865">
    <property type="term" value="P:amino acid transport"/>
    <property type="evidence" value="ECO:0007669"/>
    <property type="project" value="UniProtKB-KW"/>
</dbReference>
<keyword evidence="7 9" id="KW-0472">Membrane</keyword>
<dbReference type="PANTHER" id="PTHR22950:SF458">
    <property type="entry name" value="SODIUM-COUPLED NEUTRAL AMINO ACID TRANSPORTER 11-RELATED"/>
    <property type="match status" value="1"/>
</dbReference>
<comment type="subcellular location">
    <subcellularLocation>
        <location evidence="1">Membrane</location>
        <topology evidence="1">Multi-pass membrane protein</topology>
    </subcellularLocation>
</comment>
<keyword evidence="5" id="KW-0029">Amino-acid transport</keyword>
<name>A0A1D6P4D1_MAIZE</name>
<evidence type="ECO:0000256" key="7">
    <source>
        <dbReference type="ARBA" id="ARBA00023136"/>
    </source>
</evidence>
<evidence type="ECO:0000256" key="1">
    <source>
        <dbReference type="ARBA" id="ARBA00004141"/>
    </source>
</evidence>